<evidence type="ECO:0000313" key="4">
    <source>
        <dbReference type="Proteomes" id="UP001605036"/>
    </source>
</evidence>
<keyword evidence="2" id="KW-0812">Transmembrane</keyword>
<dbReference type="PANTHER" id="PTHR36797">
    <property type="entry name" value="OS01G0258600 PROTEIN"/>
    <property type="match status" value="1"/>
</dbReference>
<dbReference type="Proteomes" id="UP001605036">
    <property type="component" value="Unassembled WGS sequence"/>
</dbReference>
<feature type="transmembrane region" description="Helical" evidence="2">
    <location>
        <begin position="32"/>
        <end position="49"/>
    </location>
</feature>
<protein>
    <submittedName>
        <fullName evidence="3">Uncharacterized protein</fullName>
    </submittedName>
</protein>
<evidence type="ECO:0000256" key="2">
    <source>
        <dbReference type="SAM" id="Phobius"/>
    </source>
</evidence>
<keyword evidence="2" id="KW-1133">Transmembrane helix</keyword>
<name>A0ABD1Y744_9MARC</name>
<sequence length="121" mass="13297">MDHGESVKGRTPKSRLAPEVYFLPRRPRHVSFAIYGTIILAGVGAGVLLEQWINARVLEDGGYVTLGAKKEEFEGPSLDKHESLKSSKLRPREMSTGCESPSLLTKRTKSPFLASPPPSFC</sequence>
<keyword evidence="2" id="KW-0472">Membrane</keyword>
<feature type="region of interest" description="Disordered" evidence="1">
    <location>
        <begin position="75"/>
        <end position="121"/>
    </location>
</feature>
<gene>
    <name evidence="3" type="ORF">R1flu_002792</name>
</gene>
<reference evidence="3 4" key="1">
    <citation type="submission" date="2024-09" db="EMBL/GenBank/DDBJ databases">
        <title>Chromosome-scale assembly of Riccia fluitans.</title>
        <authorList>
            <person name="Paukszto L."/>
            <person name="Sawicki J."/>
            <person name="Karawczyk K."/>
            <person name="Piernik-Szablinska J."/>
            <person name="Szczecinska M."/>
            <person name="Mazdziarz M."/>
        </authorList>
    </citation>
    <scope>NUCLEOTIDE SEQUENCE [LARGE SCALE GENOMIC DNA]</scope>
    <source>
        <strain evidence="3">Rf_01</strain>
        <tissue evidence="3">Aerial parts of the thallus</tissue>
    </source>
</reference>
<comment type="caution">
    <text evidence="3">The sequence shown here is derived from an EMBL/GenBank/DDBJ whole genome shotgun (WGS) entry which is preliminary data.</text>
</comment>
<evidence type="ECO:0000256" key="1">
    <source>
        <dbReference type="SAM" id="MobiDB-lite"/>
    </source>
</evidence>
<feature type="compositionally biased region" description="Basic and acidic residues" evidence="1">
    <location>
        <begin position="75"/>
        <end position="93"/>
    </location>
</feature>
<evidence type="ECO:0000313" key="3">
    <source>
        <dbReference type="EMBL" id="KAL2622587.1"/>
    </source>
</evidence>
<organism evidence="3 4">
    <name type="scientific">Riccia fluitans</name>
    <dbReference type="NCBI Taxonomy" id="41844"/>
    <lineage>
        <taxon>Eukaryota</taxon>
        <taxon>Viridiplantae</taxon>
        <taxon>Streptophyta</taxon>
        <taxon>Embryophyta</taxon>
        <taxon>Marchantiophyta</taxon>
        <taxon>Marchantiopsida</taxon>
        <taxon>Marchantiidae</taxon>
        <taxon>Marchantiales</taxon>
        <taxon>Ricciaceae</taxon>
        <taxon>Riccia</taxon>
    </lineage>
</organism>
<dbReference type="EMBL" id="JBHFFA010000006">
    <property type="protein sequence ID" value="KAL2622587.1"/>
    <property type="molecule type" value="Genomic_DNA"/>
</dbReference>
<dbReference type="PANTHER" id="PTHR36797:SF3">
    <property type="entry name" value="OS01G0258600 PROTEIN"/>
    <property type="match status" value="1"/>
</dbReference>
<accession>A0ABD1Y744</accession>
<proteinExistence type="predicted"/>
<dbReference type="AlphaFoldDB" id="A0ABD1Y744"/>
<keyword evidence="4" id="KW-1185">Reference proteome</keyword>